<evidence type="ECO:0000259" key="8">
    <source>
        <dbReference type="Pfam" id="PF04024"/>
    </source>
</evidence>
<feature type="compositionally biased region" description="Low complexity" evidence="6">
    <location>
        <begin position="156"/>
        <end position="166"/>
    </location>
</feature>
<evidence type="ECO:0000313" key="10">
    <source>
        <dbReference type="Proteomes" id="UP000185696"/>
    </source>
</evidence>
<feature type="compositionally biased region" description="Pro residues" evidence="6">
    <location>
        <begin position="247"/>
        <end position="261"/>
    </location>
</feature>
<proteinExistence type="predicted"/>
<name>A0A7Z1AUW3_9PSEU</name>
<accession>A0A7Z1AUW3</accession>
<evidence type="ECO:0000256" key="6">
    <source>
        <dbReference type="SAM" id="MobiDB-lite"/>
    </source>
</evidence>
<gene>
    <name evidence="9" type="ORF">BLA60_38445</name>
</gene>
<evidence type="ECO:0000256" key="2">
    <source>
        <dbReference type="ARBA" id="ARBA00022475"/>
    </source>
</evidence>
<dbReference type="InterPro" id="IPR007168">
    <property type="entry name" value="Phageshock_PspC_N"/>
</dbReference>
<feature type="compositionally biased region" description="Pro residues" evidence="6">
    <location>
        <begin position="167"/>
        <end position="195"/>
    </location>
</feature>
<feature type="transmembrane region" description="Helical" evidence="7">
    <location>
        <begin position="127"/>
        <end position="144"/>
    </location>
</feature>
<organism evidence="9 10">
    <name type="scientific">Actinophytocola xinjiangensis</name>
    <dbReference type="NCBI Taxonomy" id="485602"/>
    <lineage>
        <taxon>Bacteria</taxon>
        <taxon>Bacillati</taxon>
        <taxon>Actinomycetota</taxon>
        <taxon>Actinomycetes</taxon>
        <taxon>Pseudonocardiales</taxon>
        <taxon>Pseudonocardiaceae</taxon>
    </lineage>
</organism>
<evidence type="ECO:0000256" key="7">
    <source>
        <dbReference type="SAM" id="Phobius"/>
    </source>
</evidence>
<evidence type="ECO:0000256" key="4">
    <source>
        <dbReference type="ARBA" id="ARBA00022989"/>
    </source>
</evidence>
<feature type="transmembrane region" description="Helical" evidence="7">
    <location>
        <begin position="294"/>
        <end position="315"/>
    </location>
</feature>
<comment type="subcellular location">
    <subcellularLocation>
        <location evidence="1">Cell membrane</location>
        <topology evidence="1">Single-pass membrane protein</topology>
    </subcellularLocation>
</comment>
<dbReference type="Proteomes" id="UP000185696">
    <property type="component" value="Unassembled WGS sequence"/>
</dbReference>
<keyword evidence="5 7" id="KW-0472">Membrane</keyword>
<dbReference type="InterPro" id="IPR052027">
    <property type="entry name" value="PspC"/>
</dbReference>
<keyword evidence="2" id="KW-1003">Cell membrane</keyword>
<keyword evidence="3 7" id="KW-0812">Transmembrane</keyword>
<feature type="compositionally biased region" description="Basic and acidic residues" evidence="6">
    <location>
        <begin position="217"/>
        <end position="226"/>
    </location>
</feature>
<keyword evidence="10" id="KW-1185">Reference proteome</keyword>
<evidence type="ECO:0000256" key="3">
    <source>
        <dbReference type="ARBA" id="ARBA00022692"/>
    </source>
</evidence>
<evidence type="ECO:0000256" key="1">
    <source>
        <dbReference type="ARBA" id="ARBA00004162"/>
    </source>
</evidence>
<sequence length="462" mass="48872">MLVTVSGTTGSNRGGLADVEELAQDFWATRPRRPRRGRKIAGVAAGIANRYGIDPTLVRIGFVVAAVYGGAGLVVYLMGWLFLPEQDDEVSPFESLIGRGRSSTSSMFTVLLCLSFIPLFSWFFNGFYPGFLGLLICAGALYLLHRGRGHLRRDQASASPRPAAEAPMPPMPPMPPVPPTMPTMPMSSPVPPPVSTPMSTPAAGGTTVPLPEETPAAEERVAEPEPRNTPPSWDPLGAAPFAWDLPDPNPPLDEQEPPPPPVRRRRSRIGLVTVGVALITVAGMSIADNSWLDAQHIIGVAMAVLGLGLVAGSFVRGGRGLIGLAVPLSVIGIGLTAITPDGWHGVGDIDARPTEVAHVTPEYNRSLGSVKLDLTELPDTGTVDTRIDLGVGDVKVDLPPNADVWLTCRTNVGTTNCLDHKRDGIDNDELSEIVDHGVDGPGGLQVYMTIDVGVGSLDVDRG</sequence>
<comment type="caution">
    <text evidence="9">The sequence shown here is derived from an EMBL/GenBank/DDBJ whole genome shotgun (WGS) entry which is preliminary data.</text>
</comment>
<evidence type="ECO:0000313" key="9">
    <source>
        <dbReference type="EMBL" id="OLF04973.1"/>
    </source>
</evidence>
<dbReference type="Pfam" id="PF04024">
    <property type="entry name" value="PspC"/>
    <property type="match status" value="1"/>
</dbReference>
<evidence type="ECO:0000256" key="5">
    <source>
        <dbReference type="ARBA" id="ARBA00023136"/>
    </source>
</evidence>
<dbReference type="AlphaFoldDB" id="A0A7Z1AUW3"/>
<dbReference type="PANTHER" id="PTHR33885:SF3">
    <property type="entry name" value="PHAGE SHOCK PROTEIN C"/>
    <property type="match status" value="1"/>
</dbReference>
<reference evidence="9 10" key="1">
    <citation type="submission" date="2016-12" db="EMBL/GenBank/DDBJ databases">
        <title>The draft genome sequence of Actinophytocola xinjiangensis.</title>
        <authorList>
            <person name="Wang W."/>
            <person name="Yuan L."/>
        </authorList>
    </citation>
    <scope>NUCLEOTIDE SEQUENCE [LARGE SCALE GENOMIC DNA]</scope>
    <source>
        <strain evidence="9 10">CGMCC 4.4663</strain>
    </source>
</reference>
<dbReference type="PANTHER" id="PTHR33885">
    <property type="entry name" value="PHAGE SHOCK PROTEIN C"/>
    <property type="match status" value="1"/>
</dbReference>
<protein>
    <recommendedName>
        <fullName evidence="8">Phage shock protein PspC N-terminal domain-containing protein</fullName>
    </recommendedName>
</protein>
<feature type="transmembrane region" description="Helical" evidence="7">
    <location>
        <begin position="60"/>
        <end position="83"/>
    </location>
</feature>
<feature type="transmembrane region" description="Helical" evidence="7">
    <location>
        <begin position="269"/>
        <end position="288"/>
    </location>
</feature>
<dbReference type="GO" id="GO:0005886">
    <property type="term" value="C:plasma membrane"/>
    <property type="evidence" value="ECO:0007669"/>
    <property type="project" value="UniProtKB-SubCell"/>
</dbReference>
<feature type="region of interest" description="Disordered" evidence="6">
    <location>
        <begin position="153"/>
        <end position="266"/>
    </location>
</feature>
<keyword evidence="4 7" id="KW-1133">Transmembrane helix</keyword>
<dbReference type="EMBL" id="MSIF01000035">
    <property type="protein sequence ID" value="OLF04973.1"/>
    <property type="molecule type" value="Genomic_DNA"/>
</dbReference>
<feature type="domain" description="Phage shock protein PspC N-terminal" evidence="8">
    <location>
        <begin position="30"/>
        <end position="85"/>
    </location>
</feature>